<feature type="domain" description="AB hydrolase-1" evidence="1">
    <location>
        <begin position="35"/>
        <end position="163"/>
    </location>
</feature>
<dbReference type="InterPro" id="IPR050266">
    <property type="entry name" value="AB_hydrolase_sf"/>
</dbReference>
<keyword evidence="2" id="KW-0378">Hydrolase</keyword>
<dbReference type="PANTHER" id="PTHR43798">
    <property type="entry name" value="MONOACYLGLYCEROL LIPASE"/>
    <property type="match status" value="1"/>
</dbReference>
<proteinExistence type="predicted"/>
<gene>
    <name evidence="2" type="ORF">FK219_013195</name>
</gene>
<dbReference type="GO" id="GO:0016787">
    <property type="term" value="F:hydrolase activity"/>
    <property type="evidence" value="ECO:0007669"/>
    <property type="project" value="UniProtKB-KW"/>
</dbReference>
<protein>
    <submittedName>
        <fullName evidence="2">Alpha/beta hydrolase</fullName>
    </submittedName>
</protein>
<sequence>MRETRTMGFLDRLLRRPPRLYIAHDSGEGPGDDRPVVVLVHGLASSSVTFDNLVPLLEPDYRCIAIDLLGFGRSPIPEHARYTLDEHTAALRRTIRSLRLRRPFTLVGHSLGSLISARYAARRRDDVSHLVMVGPPVYLPPAAMGDPADRASMGLYFAAYQFLRTNREFTTRAADVLSSIAPIEDVLEVSPRNWTPFVLSLENAIESQTSLADLADVTAPIDIVHGTLDPFIAPGGLKIVSQLRKVTMTRVSGMDHLIRPKLARAVERVIREHR</sequence>
<dbReference type="OrthoDB" id="9769541at2"/>
<dbReference type="PRINTS" id="PR00111">
    <property type="entry name" value="ABHYDROLASE"/>
</dbReference>
<reference evidence="2 3" key="1">
    <citation type="submission" date="2019-06" db="EMBL/GenBank/DDBJ databases">
        <authorList>
            <person name="De-Chao Zhang Q."/>
        </authorList>
    </citation>
    <scope>NUCLEOTIDE SEQUENCE [LARGE SCALE GENOMIC DNA]</scope>
    <source>
        <strain evidence="2 3">KN1116</strain>
    </source>
</reference>
<keyword evidence="3" id="KW-1185">Reference proteome</keyword>
<dbReference type="AlphaFoldDB" id="A0A9E5JNX1"/>
<dbReference type="InterPro" id="IPR029058">
    <property type="entry name" value="AB_hydrolase_fold"/>
</dbReference>
<dbReference type="Proteomes" id="UP000818266">
    <property type="component" value="Unassembled WGS sequence"/>
</dbReference>
<evidence type="ECO:0000259" key="1">
    <source>
        <dbReference type="Pfam" id="PF00561"/>
    </source>
</evidence>
<dbReference type="InterPro" id="IPR000073">
    <property type="entry name" value="AB_hydrolase_1"/>
</dbReference>
<comment type="caution">
    <text evidence="2">The sequence shown here is derived from an EMBL/GenBank/DDBJ whole genome shotgun (WGS) entry which is preliminary data.</text>
</comment>
<evidence type="ECO:0000313" key="3">
    <source>
        <dbReference type="Proteomes" id="UP000818266"/>
    </source>
</evidence>
<evidence type="ECO:0000313" key="2">
    <source>
        <dbReference type="EMBL" id="NHF64178.1"/>
    </source>
</evidence>
<dbReference type="Gene3D" id="3.40.50.1820">
    <property type="entry name" value="alpha/beta hydrolase"/>
    <property type="match status" value="1"/>
</dbReference>
<accession>A0A9E5JNX1</accession>
<dbReference type="Pfam" id="PF00561">
    <property type="entry name" value="Abhydrolase_1"/>
    <property type="match status" value="1"/>
</dbReference>
<name>A0A9E5JNX1_9MICO</name>
<dbReference type="SUPFAM" id="SSF53474">
    <property type="entry name" value="alpha/beta-Hydrolases"/>
    <property type="match status" value="1"/>
</dbReference>
<dbReference type="PANTHER" id="PTHR43798:SF33">
    <property type="entry name" value="HYDROLASE, PUTATIVE (AFU_ORTHOLOGUE AFUA_2G14860)-RELATED"/>
    <property type="match status" value="1"/>
</dbReference>
<reference evidence="2 3" key="2">
    <citation type="submission" date="2020-03" db="EMBL/GenBank/DDBJ databases">
        <title>Chryseoglobus sp. isolated from a deep-sea seamount.</title>
        <authorList>
            <person name="Zhang D.-C."/>
        </authorList>
    </citation>
    <scope>NUCLEOTIDE SEQUENCE [LARGE SCALE GENOMIC DNA]</scope>
    <source>
        <strain evidence="2 3">KN1116</strain>
    </source>
</reference>
<dbReference type="EMBL" id="VIKT02000043">
    <property type="protein sequence ID" value="NHF64178.1"/>
    <property type="molecule type" value="Genomic_DNA"/>
</dbReference>
<organism evidence="2 3">
    <name type="scientific">Microcella pacifica</name>
    <dbReference type="NCBI Taxonomy" id="2591847"/>
    <lineage>
        <taxon>Bacteria</taxon>
        <taxon>Bacillati</taxon>
        <taxon>Actinomycetota</taxon>
        <taxon>Actinomycetes</taxon>
        <taxon>Micrococcales</taxon>
        <taxon>Microbacteriaceae</taxon>
        <taxon>Microcella</taxon>
    </lineage>
</organism>
<dbReference type="GO" id="GO:0016020">
    <property type="term" value="C:membrane"/>
    <property type="evidence" value="ECO:0007669"/>
    <property type="project" value="TreeGrafter"/>
</dbReference>